<dbReference type="InterPro" id="IPR000383">
    <property type="entry name" value="Xaa-Pro-like_dom"/>
</dbReference>
<evidence type="ECO:0000256" key="1">
    <source>
        <dbReference type="ARBA" id="ARBA00022801"/>
    </source>
</evidence>
<dbReference type="SMART" id="SM00939">
    <property type="entry name" value="PepX_C"/>
    <property type="match status" value="1"/>
</dbReference>
<sequence>MPAPVQVALTAIKKPTVGKHNYQGFNPRSEILPAGWNGYNSRPLPADILVEHDFGVKVRDGCTLYCDIYRPPNSGPDQKIPAIIAWSPFGKKCNGLTVMATMTWGLGIPKGTMSGLERFEGPDPAEYCPQGYAIVNVDARGAGNSDGDVVIMGSQEGEDGYDVIEEIAKLDWCSGNVGLAGNSHLGIVQWFIAALRPPSLKAIAPWEAAGDLYREQFVRGGVWDNGLFRAITENAIQGHRGCEEFAEMYRRSPLQNSYWKDKRANIKNINIPTYVVASYSTFVHTMGSIRGWLEVVSPHKWLRWDPYQEWFDLWVDKESRDELASFFGKFLKGEDNGFEKVPRVRLSLLRFGDKDPIYPIVEEDYPIPRTKYTDFFLGYNSSLSLSAPSDQGSTSYNSEVREESGIASFKYTFNEKTRLAGLPKAVLYMSTEDSDDMNIYVLIRKLDRNGKPLLNLNIPWKYAPIKSFDELEPKDHNNLVQYFGPTGVLKASHRHIDPSMSLHPQYPFHTHDREEKLGKGEVVELEIGLWAIGIEYEEGESLSLQVSGQYPLFRNYTPDPNPRGEVGNVGYTHENFSSITEKESIFGGQWPGAPWLF</sequence>
<gene>
    <name evidence="3" type="ORF">LTR69_008514</name>
</gene>
<dbReference type="Pfam" id="PF02129">
    <property type="entry name" value="Peptidase_S15"/>
    <property type="match status" value="1"/>
</dbReference>
<keyword evidence="1" id="KW-0378">Hydrolase</keyword>
<organism evidence="3 4">
    <name type="scientific">Exophiala sideris</name>
    <dbReference type="NCBI Taxonomy" id="1016849"/>
    <lineage>
        <taxon>Eukaryota</taxon>
        <taxon>Fungi</taxon>
        <taxon>Dikarya</taxon>
        <taxon>Ascomycota</taxon>
        <taxon>Pezizomycotina</taxon>
        <taxon>Eurotiomycetes</taxon>
        <taxon>Chaetothyriomycetidae</taxon>
        <taxon>Chaetothyriales</taxon>
        <taxon>Herpotrichiellaceae</taxon>
        <taxon>Exophiala</taxon>
    </lineage>
</organism>
<dbReference type="Proteomes" id="UP001345691">
    <property type="component" value="Unassembled WGS sequence"/>
</dbReference>
<dbReference type="Gene3D" id="1.10.3020.20">
    <property type="match status" value="1"/>
</dbReference>
<dbReference type="Gene3D" id="3.40.50.1820">
    <property type="entry name" value="alpha/beta hydrolase"/>
    <property type="match status" value="1"/>
</dbReference>
<evidence type="ECO:0000313" key="4">
    <source>
        <dbReference type="Proteomes" id="UP001345691"/>
    </source>
</evidence>
<dbReference type="InterPro" id="IPR013736">
    <property type="entry name" value="Xaa-Pro_dipept_C"/>
</dbReference>
<dbReference type="InterPro" id="IPR005674">
    <property type="entry name" value="CocE/Ser_esterase"/>
</dbReference>
<dbReference type="InterPro" id="IPR050585">
    <property type="entry name" value="Xaa-Pro_dipeptidyl-ppase/CocE"/>
</dbReference>
<keyword evidence="4" id="KW-1185">Reference proteome</keyword>
<dbReference type="Gene3D" id="2.60.120.260">
    <property type="entry name" value="Galactose-binding domain-like"/>
    <property type="match status" value="1"/>
</dbReference>
<accession>A0ABR0J314</accession>
<dbReference type="SUPFAM" id="SSF49785">
    <property type="entry name" value="Galactose-binding domain-like"/>
    <property type="match status" value="1"/>
</dbReference>
<feature type="domain" description="Xaa-Pro dipeptidyl-peptidase C-terminal" evidence="2">
    <location>
        <begin position="324"/>
        <end position="580"/>
    </location>
</feature>
<name>A0ABR0J314_9EURO</name>
<dbReference type="EMBL" id="JAVRRF010000021">
    <property type="protein sequence ID" value="KAK5054946.1"/>
    <property type="molecule type" value="Genomic_DNA"/>
</dbReference>
<evidence type="ECO:0000259" key="2">
    <source>
        <dbReference type="SMART" id="SM00939"/>
    </source>
</evidence>
<proteinExistence type="predicted"/>
<dbReference type="Pfam" id="PF08530">
    <property type="entry name" value="PepX_C"/>
    <property type="match status" value="1"/>
</dbReference>
<reference evidence="3 4" key="1">
    <citation type="submission" date="2023-08" db="EMBL/GenBank/DDBJ databases">
        <title>Black Yeasts Isolated from many extreme environments.</title>
        <authorList>
            <person name="Coleine C."/>
            <person name="Stajich J.E."/>
            <person name="Selbmann L."/>
        </authorList>
    </citation>
    <scope>NUCLEOTIDE SEQUENCE [LARGE SCALE GENOMIC DNA]</scope>
    <source>
        <strain evidence="3 4">CCFEE 6328</strain>
    </source>
</reference>
<protein>
    <recommendedName>
        <fullName evidence="2">Xaa-Pro dipeptidyl-peptidase C-terminal domain-containing protein</fullName>
    </recommendedName>
</protein>
<evidence type="ECO:0000313" key="3">
    <source>
        <dbReference type="EMBL" id="KAK5054946.1"/>
    </source>
</evidence>
<dbReference type="PANTHER" id="PTHR43056:SF10">
    <property type="entry name" value="COCE_NOND FAMILY, PUTATIVE (AFU_ORTHOLOGUE AFUA_7G00600)-RELATED"/>
    <property type="match status" value="1"/>
</dbReference>
<dbReference type="PANTHER" id="PTHR43056">
    <property type="entry name" value="PEPTIDASE S9 PROLYL OLIGOPEPTIDASE"/>
    <property type="match status" value="1"/>
</dbReference>
<dbReference type="InterPro" id="IPR008979">
    <property type="entry name" value="Galactose-bd-like_sf"/>
</dbReference>
<dbReference type="InterPro" id="IPR029058">
    <property type="entry name" value="AB_hydrolase_fold"/>
</dbReference>
<dbReference type="SUPFAM" id="SSF53474">
    <property type="entry name" value="alpha/beta-Hydrolases"/>
    <property type="match status" value="1"/>
</dbReference>
<dbReference type="NCBIfam" id="TIGR00976">
    <property type="entry name" value="CocE_NonD"/>
    <property type="match status" value="1"/>
</dbReference>
<comment type="caution">
    <text evidence="3">The sequence shown here is derived from an EMBL/GenBank/DDBJ whole genome shotgun (WGS) entry which is preliminary data.</text>
</comment>